<evidence type="ECO:0000256" key="1">
    <source>
        <dbReference type="ARBA" id="ARBA00004340"/>
    </source>
</evidence>
<evidence type="ECO:0000256" key="7">
    <source>
        <dbReference type="SAM" id="SignalP"/>
    </source>
</evidence>
<organism evidence="9 10">
    <name type="scientific">Phytophthora citrophthora</name>
    <dbReference type="NCBI Taxonomy" id="4793"/>
    <lineage>
        <taxon>Eukaryota</taxon>
        <taxon>Sar</taxon>
        <taxon>Stramenopiles</taxon>
        <taxon>Oomycota</taxon>
        <taxon>Peronosporomycetes</taxon>
        <taxon>Peronosporales</taxon>
        <taxon>Peronosporaceae</taxon>
        <taxon>Phytophthora</taxon>
    </lineage>
</organism>
<sequence length="495" mass="55298">MRVPSFLLLAVAALVTETASSRQITTSNVQDLAFVNDNWLDTKRFLRSHVNSEERAISAPSVEVLQGWLKKGLISDEAVGLLSLGNKADDLLSSSLLNAWFSYIKVFNKENPNEKMNMIKTLTARFGDEALSTMIETARRSGKTSAMADKLQAKQIANWVALGKNPDDIFDLLKLNLAKSLLFDQPPVNTWLKYMDDFALKSSSAEFSAISTLRKYYSDETLAKMIIVASKSTKTSEAAKRVEAELLRSWFNSMKSPTDVLRLLKMSTTSQSSLSPIWTKYVALFNKVDPRFKTEMLQEWVKKGLITDDTFRLLTLGNAADDLLNGSLLSAWATYIKVFNQQNPTEQLSLIAVLTARFGDEAVSTMIEAAKKVPTYHTIANSIQSEQMKLWLDAGKIPDDIFVSLKLNTVKTKLFDQPQLKTWVVYLDKFNQANPNSKTTLFSTLQTRYSEATLAQMLVVAKQNPGLASLAVRIQVNNHTSGSRHAGDQETFSRC</sequence>
<accession>A0AAD9GM80</accession>
<evidence type="ECO:0000313" key="9">
    <source>
        <dbReference type="EMBL" id="KAK1941022.1"/>
    </source>
</evidence>
<dbReference type="AlphaFoldDB" id="A0AAD9GM80"/>
<dbReference type="Pfam" id="PF22748">
    <property type="entry name" value="PexRD54_WY"/>
    <property type="match status" value="1"/>
</dbReference>
<gene>
    <name evidence="9" type="ORF">P3T76_007728</name>
</gene>
<feature type="chain" id="PRO_5042119914" description="RxLR effector PexRD54 WY domain-containing protein" evidence="7">
    <location>
        <begin position="22"/>
        <end position="495"/>
    </location>
</feature>
<evidence type="ECO:0000259" key="8">
    <source>
        <dbReference type="Pfam" id="PF22748"/>
    </source>
</evidence>
<proteinExistence type="inferred from homology"/>
<evidence type="ECO:0000256" key="4">
    <source>
        <dbReference type="ARBA" id="ARBA00022525"/>
    </source>
</evidence>
<evidence type="ECO:0000256" key="6">
    <source>
        <dbReference type="ARBA" id="ARBA00023026"/>
    </source>
</evidence>
<feature type="domain" description="RxLR effector PexRD54 WY" evidence="8">
    <location>
        <begin position="386"/>
        <end position="426"/>
    </location>
</feature>
<evidence type="ECO:0000256" key="2">
    <source>
        <dbReference type="ARBA" id="ARBA00004613"/>
    </source>
</evidence>
<dbReference type="InterPro" id="IPR054463">
    <property type="entry name" value="PexRD54_WY"/>
</dbReference>
<evidence type="ECO:0000256" key="5">
    <source>
        <dbReference type="ARBA" id="ARBA00022729"/>
    </source>
</evidence>
<reference evidence="9" key="1">
    <citation type="submission" date="2023-08" db="EMBL/GenBank/DDBJ databases">
        <title>Reference Genome Resource for the Citrus Pathogen Phytophthora citrophthora.</title>
        <authorList>
            <person name="Moller H."/>
            <person name="Coetzee B."/>
            <person name="Rose L.J."/>
            <person name="Van Niekerk J.M."/>
        </authorList>
    </citation>
    <scope>NUCLEOTIDE SEQUENCE</scope>
    <source>
        <strain evidence="9">STE-U-9442</strain>
    </source>
</reference>
<comment type="similarity">
    <text evidence="3">Belongs to the RxLR effector family.</text>
</comment>
<feature type="signal peptide" evidence="7">
    <location>
        <begin position="1"/>
        <end position="21"/>
    </location>
</feature>
<evidence type="ECO:0000313" key="10">
    <source>
        <dbReference type="Proteomes" id="UP001259832"/>
    </source>
</evidence>
<dbReference type="GO" id="GO:0005576">
    <property type="term" value="C:extracellular region"/>
    <property type="evidence" value="ECO:0007669"/>
    <property type="project" value="UniProtKB-SubCell"/>
</dbReference>
<keyword evidence="6" id="KW-0843">Virulence</keyword>
<dbReference type="Proteomes" id="UP001259832">
    <property type="component" value="Unassembled WGS sequence"/>
</dbReference>
<name>A0AAD9GM80_9STRA</name>
<protein>
    <recommendedName>
        <fullName evidence="8">RxLR effector PexRD54 WY domain-containing protein</fullName>
    </recommendedName>
</protein>
<comment type="caution">
    <text evidence="9">The sequence shown here is derived from an EMBL/GenBank/DDBJ whole genome shotgun (WGS) entry which is preliminary data.</text>
</comment>
<evidence type="ECO:0000256" key="3">
    <source>
        <dbReference type="ARBA" id="ARBA00010400"/>
    </source>
</evidence>
<dbReference type="GO" id="GO:0043657">
    <property type="term" value="C:host cell"/>
    <property type="evidence" value="ECO:0007669"/>
    <property type="project" value="UniProtKB-SubCell"/>
</dbReference>
<keyword evidence="5 7" id="KW-0732">Signal</keyword>
<keyword evidence="10" id="KW-1185">Reference proteome</keyword>
<comment type="subcellular location">
    <subcellularLocation>
        <location evidence="1">Host cell</location>
    </subcellularLocation>
    <subcellularLocation>
        <location evidence="2">Secreted</location>
    </subcellularLocation>
</comment>
<keyword evidence="4" id="KW-0964">Secreted</keyword>
<dbReference type="EMBL" id="JASMQC010000013">
    <property type="protein sequence ID" value="KAK1941022.1"/>
    <property type="molecule type" value="Genomic_DNA"/>
</dbReference>